<name>A0AAU9US03_EUPED</name>
<gene>
    <name evidence="2" type="ORF">EEDITHA_LOCUS16161</name>
</gene>
<evidence type="ECO:0000313" key="2">
    <source>
        <dbReference type="EMBL" id="CAH2101399.1"/>
    </source>
</evidence>
<feature type="compositionally biased region" description="Polar residues" evidence="1">
    <location>
        <begin position="192"/>
        <end position="216"/>
    </location>
</feature>
<dbReference type="EMBL" id="CAKOGL010000023">
    <property type="protein sequence ID" value="CAH2101399.1"/>
    <property type="molecule type" value="Genomic_DNA"/>
</dbReference>
<proteinExistence type="predicted"/>
<organism evidence="2 3">
    <name type="scientific">Euphydryas editha</name>
    <name type="common">Edith's checkerspot</name>
    <dbReference type="NCBI Taxonomy" id="104508"/>
    <lineage>
        <taxon>Eukaryota</taxon>
        <taxon>Metazoa</taxon>
        <taxon>Ecdysozoa</taxon>
        <taxon>Arthropoda</taxon>
        <taxon>Hexapoda</taxon>
        <taxon>Insecta</taxon>
        <taxon>Pterygota</taxon>
        <taxon>Neoptera</taxon>
        <taxon>Endopterygota</taxon>
        <taxon>Lepidoptera</taxon>
        <taxon>Glossata</taxon>
        <taxon>Ditrysia</taxon>
        <taxon>Papilionoidea</taxon>
        <taxon>Nymphalidae</taxon>
        <taxon>Nymphalinae</taxon>
        <taxon>Euphydryas</taxon>
    </lineage>
</organism>
<reference evidence="2" key="1">
    <citation type="submission" date="2022-03" db="EMBL/GenBank/DDBJ databases">
        <authorList>
            <person name="Tunstrom K."/>
        </authorList>
    </citation>
    <scope>NUCLEOTIDE SEQUENCE</scope>
</reference>
<evidence type="ECO:0000256" key="1">
    <source>
        <dbReference type="SAM" id="MobiDB-lite"/>
    </source>
</evidence>
<sequence>MDDGPKPMKNLKPTKKNLNSADQFWRDHQAGYEEMTKASVDWTERVENHNAAYPKLRDELDRRRSITQVKVLKANKNRTYDPKCKACNKLKQLAELQKLNVKPKCRTRTTKKKYQREIKTRVNKRSRNTNRMKPSYRRKFSTRNCRVQLKNKYTGMDDMCLLNDGFIQMKTMTKSQNDNSNNEKSGSKNNSYTNSMHTLKSPDTSDPSISSYNTYASMDHEPMVSMD</sequence>
<dbReference type="AlphaFoldDB" id="A0AAU9US03"/>
<dbReference type="Proteomes" id="UP001153954">
    <property type="component" value="Unassembled WGS sequence"/>
</dbReference>
<comment type="caution">
    <text evidence="2">The sequence shown here is derived from an EMBL/GenBank/DDBJ whole genome shotgun (WGS) entry which is preliminary data.</text>
</comment>
<protein>
    <submittedName>
        <fullName evidence="2">Uncharacterized protein</fullName>
    </submittedName>
</protein>
<evidence type="ECO:0000313" key="3">
    <source>
        <dbReference type="Proteomes" id="UP001153954"/>
    </source>
</evidence>
<keyword evidence="3" id="KW-1185">Reference proteome</keyword>
<feature type="compositionally biased region" description="Low complexity" evidence="1">
    <location>
        <begin position="177"/>
        <end position="191"/>
    </location>
</feature>
<feature type="compositionally biased region" description="Basic and acidic residues" evidence="1">
    <location>
        <begin position="218"/>
        <end position="227"/>
    </location>
</feature>
<feature type="region of interest" description="Disordered" evidence="1">
    <location>
        <begin position="174"/>
        <end position="227"/>
    </location>
</feature>
<accession>A0AAU9US03</accession>